<evidence type="ECO:0000259" key="1">
    <source>
        <dbReference type="Pfam" id="PF05685"/>
    </source>
</evidence>
<dbReference type="InterPro" id="IPR008538">
    <property type="entry name" value="Uma2"/>
</dbReference>
<keyword evidence="2" id="KW-0255">Endonuclease</keyword>
<dbReference type="PANTHER" id="PTHR34107:SF1">
    <property type="entry name" value="SLL0198 PROTEIN"/>
    <property type="match status" value="1"/>
</dbReference>
<evidence type="ECO:0000313" key="2">
    <source>
        <dbReference type="EMBL" id="MBB3841732.1"/>
    </source>
</evidence>
<comment type="caution">
    <text evidence="2">The sequence shown here is derived from an EMBL/GenBank/DDBJ whole genome shotgun (WGS) entry which is preliminary data.</text>
</comment>
<protein>
    <submittedName>
        <fullName evidence="2">Uma2 family endonuclease</fullName>
    </submittedName>
</protein>
<dbReference type="SUPFAM" id="SSF52980">
    <property type="entry name" value="Restriction endonuclease-like"/>
    <property type="match status" value="1"/>
</dbReference>
<keyword evidence="2" id="KW-0378">Hydrolase</keyword>
<gene>
    <name evidence="2" type="ORF">FHS57_005761</name>
</gene>
<evidence type="ECO:0000313" key="3">
    <source>
        <dbReference type="Proteomes" id="UP000541352"/>
    </source>
</evidence>
<keyword evidence="2" id="KW-0540">Nuclease</keyword>
<dbReference type="CDD" id="cd06260">
    <property type="entry name" value="DUF820-like"/>
    <property type="match status" value="1"/>
</dbReference>
<dbReference type="PANTHER" id="PTHR34107">
    <property type="entry name" value="SLL0198 PROTEIN-RELATED"/>
    <property type="match status" value="1"/>
</dbReference>
<reference evidence="2 3" key="1">
    <citation type="submission" date="2020-08" db="EMBL/GenBank/DDBJ databases">
        <title>Genomic Encyclopedia of Type Strains, Phase IV (KMG-IV): sequencing the most valuable type-strain genomes for metagenomic binning, comparative biology and taxonomic classification.</title>
        <authorList>
            <person name="Goeker M."/>
        </authorList>
    </citation>
    <scope>NUCLEOTIDE SEQUENCE [LARGE SCALE GENOMIC DNA]</scope>
    <source>
        <strain evidence="2 3">DSM 17976</strain>
    </source>
</reference>
<dbReference type="RefSeq" id="WP_183979592.1">
    <property type="nucleotide sequence ID" value="NZ_JACIBY010000020.1"/>
</dbReference>
<dbReference type="EMBL" id="JACIBY010000020">
    <property type="protein sequence ID" value="MBB3841732.1"/>
    <property type="molecule type" value="Genomic_DNA"/>
</dbReference>
<accession>A0A7W5ZQC1</accession>
<sequence length="196" mass="22389">MSQVLNIPSMDTMNDDEFFAFCEANRRNGMHFERDKYGRIIFMSPTGSIRGSRDLDIAIEIGYWAKQNKMGIAFGPATGFTLPDKSIKSPDVAWIRRERWEQIPSALRKKFAPICPDFVVEVISESDTWSEHVDKMKEWIVNGCQLGWLIDPNEKTYMIFSPQNTNPEKQPFGVISGGEVLEGLEIDLTTVFEDID</sequence>
<dbReference type="Proteomes" id="UP000541352">
    <property type="component" value="Unassembled WGS sequence"/>
</dbReference>
<name>A0A7W5ZQC1_9BACT</name>
<dbReference type="Pfam" id="PF05685">
    <property type="entry name" value="Uma2"/>
    <property type="match status" value="1"/>
</dbReference>
<feature type="domain" description="Putative restriction endonuclease" evidence="1">
    <location>
        <begin position="16"/>
        <end position="188"/>
    </location>
</feature>
<dbReference type="AlphaFoldDB" id="A0A7W5ZQC1"/>
<keyword evidence="3" id="KW-1185">Reference proteome</keyword>
<dbReference type="GO" id="GO:0004519">
    <property type="term" value="F:endonuclease activity"/>
    <property type="evidence" value="ECO:0007669"/>
    <property type="project" value="UniProtKB-KW"/>
</dbReference>
<organism evidence="2 3">
    <name type="scientific">Runella defluvii</name>
    <dbReference type="NCBI Taxonomy" id="370973"/>
    <lineage>
        <taxon>Bacteria</taxon>
        <taxon>Pseudomonadati</taxon>
        <taxon>Bacteroidota</taxon>
        <taxon>Cytophagia</taxon>
        <taxon>Cytophagales</taxon>
        <taxon>Spirosomataceae</taxon>
        <taxon>Runella</taxon>
    </lineage>
</organism>
<dbReference type="InterPro" id="IPR011335">
    <property type="entry name" value="Restrct_endonuc-II-like"/>
</dbReference>
<dbReference type="Gene3D" id="3.90.1570.10">
    <property type="entry name" value="tt1808, chain A"/>
    <property type="match status" value="1"/>
</dbReference>
<dbReference type="InterPro" id="IPR012296">
    <property type="entry name" value="Nuclease_put_TT1808"/>
</dbReference>
<proteinExistence type="predicted"/>